<dbReference type="AlphaFoldDB" id="A0AAE0FY29"/>
<name>A0AAE0FY29_9CHLO</name>
<evidence type="ECO:0000313" key="7">
    <source>
        <dbReference type="EMBL" id="KAK3267833.1"/>
    </source>
</evidence>
<proteinExistence type="predicted"/>
<accession>A0AAE0FY29</accession>
<dbReference type="SUPFAM" id="SSF53822">
    <property type="entry name" value="Periplasmic binding protein-like I"/>
    <property type="match status" value="1"/>
</dbReference>
<gene>
    <name evidence="7" type="ORF">CYMTET_23633</name>
</gene>
<dbReference type="GO" id="GO:0016020">
    <property type="term" value="C:membrane"/>
    <property type="evidence" value="ECO:0007669"/>
    <property type="project" value="UniProtKB-SubCell"/>
</dbReference>
<keyword evidence="8" id="KW-1185">Reference proteome</keyword>
<evidence type="ECO:0000256" key="1">
    <source>
        <dbReference type="ARBA" id="ARBA00004370"/>
    </source>
</evidence>
<dbReference type="Gene3D" id="3.40.50.2300">
    <property type="match status" value="2"/>
</dbReference>
<evidence type="ECO:0000256" key="5">
    <source>
        <dbReference type="ARBA" id="ARBA00023180"/>
    </source>
</evidence>
<sequence>MIPGAQLVFALKDSKCDETSAKSAALELQEWGAQVVVGPDCSGEARASQTVLEHYSIPQISGSASSASLSSSTDSTSGQDPYPWFMRTIPSDDLQARAMANLVHYYNWTRVVTIAVENDYGLHGIEAFHEAAVSLGILVAEEDRLSFAEDTVDFGATVQELRELRAYIFVMFAYAEDAGPLMEQAYAAGVGGEGYVWIGSEATAESATWESMSDTLSEDEKKDIMRGYLGVRPYLNTSTAEYKAFAERWRAQPATLDEESGECSTEVDDAGSPIWMRYDLDGNATTYDACIGMDYSNINDTISLYATYYYDAVYVVGHALHSLLLQNASNRHSPDELRDAMLAQSFVGPTGHVAFNGVGDRSTGVIFEVVNHAGESRLQHVGTWSTEAGYRECKMESQQEQECHAIVWSSGEMLPLDGSSCIAGAVFDVQLYQCEPCRAGTFHDTASDSCPPCSIGTVSVDPGATTCLNCRDLQATFYQDEEGQAECKDCPEGADCSSGVSAVGQKGYWRDSPERSLFYECFNPEDGTCLGESSPYAGQGCQEGHEGPLCSVCGADYARGSRYDLLGKCTKCSGDGENLAYLALIITGGMLFVFAPCWRSCTGLT</sequence>
<comment type="caution">
    <text evidence="7">The sequence shown here is derived from an EMBL/GenBank/DDBJ whole genome shotgun (WGS) entry which is preliminary data.</text>
</comment>
<feature type="domain" description="Receptor ligand binding region" evidence="6">
    <location>
        <begin position="2"/>
        <end position="362"/>
    </location>
</feature>
<dbReference type="SMART" id="SM01411">
    <property type="entry name" value="Ephrin_rec_like"/>
    <property type="match status" value="1"/>
</dbReference>
<dbReference type="InterPro" id="IPR028082">
    <property type="entry name" value="Peripla_BP_I"/>
</dbReference>
<dbReference type="InterPro" id="IPR001828">
    <property type="entry name" value="ANF_lig-bd_rcpt"/>
</dbReference>
<keyword evidence="2" id="KW-0812">Transmembrane</keyword>
<dbReference type="InterPro" id="IPR050726">
    <property type="entry name" value="mGluR"/>
</dbReference>
<reference evidence="7 8" key="1">
    <citation type="journal article" date="2015" name="Genome Biol. Evol.">
        <title>Comparative Genomics of a Bacterivorous Green Alga Reveals Evolutionary Causalities and Consequences of Phago-Mixotrophic Mode of Nutrition.</title>
        <authorList>
            <person name="Burns J.A."/>
            <person name="Paasch A."/>
            <person name="Narechania A."/>
            <person name="Kim E."/>
        </authorList>
    </citation>
    <scope>NUCLEOTIDE SEQUENCE [LARGE SCALE GENOMIC DNA]</scope>
    <source>
        <strain evidence="7 8">PLY_AMNH</strain>
    </source>
</reference>
<organism evidence="7 8">
    <name type="scientific">Cymbomonas tetramitiformis</name>
    <dbReference type="NCBI Taxonomy" id="36881"/>
    <lineage>
        <taxon>Eukaryota</taxon>
        <taxon>Viridiplantae</taxon>
        <taxon>Chlorophyta</taxon>
        <taxon>Pyramimonadophyceae</taxon>
        <taxon>Pyramimonadales</taxon>
        <taxon>Pyramimonadaceae</taxon>
        <taxon>Cymbomonas</taxon>
    </lineage>
</organism>
<comment type="subcellular location">
    <subcellularLocation>
        <location evidence="1">Membrane</location>
    </subcellularLocation>
</comment>
<keyword evidence="3" id="KW-1133">Transmembrane helix</keyword>
<keyword evidence="5" id="KW-0325">Glycoprotein</keyword>
<keyword evidence="4" id="KW-0472">Membrane</keyword>
<dbReference type="Pfam" id="PF01094">
    <property type="entry name" value="ANF_receptor"/>
    <property type="match status" value="1"/>
</dbReference>
<dbReference type="Proteomes" id="UP001190700">
    <property type="component" value="Unassembled WGS sequence"/>
</dbReference>
<evidence type="ECO:0000256" key="2">
    <source>
        <dbReference type="ARBA" id="ARBA00022692"/>
    </source>
</evidence>
<protein>
    <recommendedName>
        <fullName evidence="6">Receptor ligand binding region domain-containing protein</fullName>
    </recommendedName>
</protein>
<evidence type="ECO:0000256" key="3">
    <source>
        <dbReference type="ARBA" id="ARBA00022989"/>
    </source>
</evidence>
<dbReference type="Gene3D" id="2.10.50.10">
    <property type="entry name" value="Tumor Necrosis Factor Receptor, subunit A, domain 2"/>
    <property type="match status" value="1"/>
</dbReference>
<evidence type="ECO:0000313" key="8">
    <source>
        <dbReference type="Proteomes" id="UP001190700"/>
    </source>
</evidence>
<evidence type="ECO:0000259" key="6">
    <source>
        <dbReference type="Pfam" id="PF01094"/>
    </source>
</evidence>
<dbReference type="PANTHER" id="PTHR24060">
    <property type="entry name" value="METABOTROPIC GLUTAMATE RECEPTOR"/>
    <property type="match status" value="1"/>
</dbReference>
<evidence type="ECO:0000256" key="4">
    <source>
        <dbReference type="ARBA" id="ARBA00023136"/>
    </source>
</evidence>
<dbReference type="EMBL" id="LGRX02012173">
    <property type="protein sequence ID" value="KAK3267833.1"/>
    <property type="molecule type" value="Genomic_DNA"/>
</dbReference>